<name>A0A1M6U7L2_9CLOT</name>
<dbReference type="GO" id="GO:0016757">
    <property type="term" value="F:glycosyltransferase activity"/>
    <property type="evidence" value="ECO:0007669"/>
    <property type="project" value="InterPro"/>
</dbReference>
<evidence type="ECO:0000313" key="3">
    <source>
        <dbReference type="EMBL" id="SHK65161.1"/>
    </source>
</evidence>
<dbReference type="InterPro" id="IPR001296">
    <property type="entry name" value="Glyco_trans_1"/>
</dbReference>
<dbReference type="Gene3D" id="3.40.50.2000">
    <property type="entry name" value="Glycogen Phosphorylase B"/>
    <property type="match status" value="2"/>
</dbReference>
<dbReference type="Pfam" id="PF00534">
    <property type="entry name" value="Glycos_transf_1"/>
    <property type="match status" value="1"/>
</dbReference>
<keyword evidence="1 3" id="KW-0808">Transferase</keyword>
<evidence type="ECO:0000259" key="2">
    <source>
        <dbReference type="Pfam" id="PF00534"/>
    </source>
</evidence>
<dbReference type="PANTHER" id="PTHR46401">
    <property type="entry name" value="GLYCOSYLTRANSFERASE WBBK-RELATED"/>
    <property type="match status" value="1"/>
</dbReference>
<dbReference type="FunFam" id="3.40.50.2000:FF:000119">
    <property type="entry name" value="Glycosyl transferase group 1"/>
    <property type="match status" value="1"/>
</dbReference>
<accession>A0A1M6U7L2</accession>
<dbReference type="Proteomes" id="UP000184310">
    <property type="component" value="Unassembled WGS sequence"/>
</dbReference>
<dbReference type="GO" id="GO:0009103">
    <property type="term" value="P:lipopolysaccharide biosynthetic process"/>
    <property type="evidence" value="ECO:0007669"/>
    <property type="project" value="TreeGrafter"/>
</dbReference>
<organism evidence="3 4">
    <name type="scientific">Clostridium cavendishii DSM 21758</name>
    <dbReference type="NCBI Taxonomy" id="1121302"/>
    <lineage>
        <taxon>Bacteria</taxon>
        <taxon>Bacillati</taxon>
        <taxon>Bacillota</taxon>
        <taxon>Clostridia</taxon>
        <taxon>Eubacteriales</taxon>
        <taxon>Clostridiaceae</taxon>
        <taxon>Clostridium</taxon>
    </lineage>
</organism>
<gene>
    <name evidence="3" type="ORF">SAMN02745163_04202</name>
</gene>
<dbReference type="SUPFAM" id="SSF53756">
    <property type="entry name" value="UDP-Glycosyltransferase/glycogen phosphorylase"/>
    <property type="match status" value="1"/>
</dbReference>
<dbReference type="OrthoDB" id="9797829at2"/>
<protein>
    <submittedName>
        <fullName evidence="3">Glycosyltransferase involved in cell wall bisynthesis</fullName>
    </submittedName>
</protein>
<dbReference type="PANTHER" id="PTHR46401:SF2">
    <property type="entry name" value="GLYCOSYLTRANSFERASE WBBK-RELATED"/>
    <property type="match status" value="1"/>
</dbReference>
<feature type="domain" description="Glycosyl transferase family 1" evidence="2">
    <location>
        <begin position="188"/>
        <end position="344"/>
    </location>
</feature>
<reference evidence="3 4" key="1">
    <citation type="submission" date="2016-11" db="EMBL/GenBank/DDBJ databases">
        <authorList>
            <person name="Jaros S."/>
            <person name="Januszkiewicz K."/>
            <person name="Wedrychowicz H."/>
        </authorList>
    </citation>
    <scope>NUCLEOTIDE SEQUENCE [LARGE SCALE GENOMIC DNA]</scope>
    <source>
        <strain evidence="3 4">DSM 21758</strain>
    </source>
</reference>
<proteinExistence type="predicted"/>
<evidence type="ECO:0000313" key="4">
    <source>
        <dbReference type="Proteomes" id="UP000184310"/>
    </source>
</evidence>
<dbReference type="STRING" id="1121302.SAMN02745163_04202"/>
<dbReference type="AlphaFoldDB" id="A0A1M6U7L2"/>
<dbReference type="CDD" id="cd03809">
    <property type="entry name" value="GT4_MtfB-like"/>
    <property type="match status" value="1"/>
</dbReference>
<dbReference type="RefSeq" id="WP_072992987.1">
    <property type="nucleotide sequence ID" value="NZ_FQZB01000022.1"/>
</dbReference>
<evidence type="ECO:0000256" key="1">
    <source>
        <dbReference type="ARBA" id="ARBA00022679"/>
    </source>
</evidence>
<keyword evidence="4" id="KW-1185">Reference proteome</keyword>
<dbReference type="EMBL" id="FQZB01000022">
    <property type="protein sequence ID" value="SHK65161.1"/>
    <property type="molecule type" value="Genomic_DNA"/>
</dbReference>
<sequence>MKIALDARGINWYKGTGIGTYTYNLLKNLFIIDEINNYDLFWSGDFFMEFKTNKSNIVMASKRHQRFFENHYFPNYINSNKINLYHIPQNGMGLCEDINALKVVTIHDLIPYVLPETVGSGYLRSFLENMPRIIDSCDGILTVSEFSKNDILRFFPNFPKERIFVTPLAANSNFKPLDKELCLSSVQSRFNFSKPYILYIGGFSSRKNVAGLINAFAKIQKNIPKEYILLIVGALKDEGLRMKSLVSDLKLNENVIFTDFIEDEYLPVLYNAADVFVYPSIYEGFGLPPLEAMNCNTPVISSNISSIPEVIGDSGILINPFDIQELSNALEKILADSKYRESITALGHNRSKLFDWKKTAQNTLVAYDTILNLKSKDLLRTSTL</sequence>